<keyword evidence="1" id="KW-0732">Signal</keyword>
<name>A0A1I1CYT6_BREAD</name>
<sequence length="270" mass="31186">MKNVLFSVIFNIMLMNAAFAQVEITWIAEPGNEYKYGETCTFFIDSVNEELPQEYKDTMQDRAGIWFGDKQPYAPTMIRFLSQLPVEEKIQIKNIVQKYQLQMQKLELDMRPTIQMLQNSISMYRLNLTRLTILPEIDVSTNTNEVVEVFTNGRDAQGNFVDLRKFSDFYTAASKTNAVKPKEALGDMDAAETLAEIEIQKTQLQNLQSLYDRVYQIVRKDMHKDIMDVVNAWIAKNAFMTEESLVELFSEAENQYAIPKTQSDTLSSTF</sequence>
<evidence type="ECO:0000313" key="2">
    <source>
        <dbReference type="EMBL" id="SFB67216.1"/>
    </source>
</evidence>
<dbReference type="STRING" id="34097.SAMN02745150_00036"/>
<feature type="signal peptide" evidence="1">
    <location>
        <begin position="1"/>
        <end position="20"/>
    </location>
</feature>
<accession>A0A1I1CYT6</accession>
<dbReference type="Proteomes" id="UP000240042">
    <property type="component" value="Unassembled WGS sequence"/>
</dbReference>
<dbReference type="EMBL" id="FOKY01000001">
    <property type="protein sequence ID" value="SFB67216.1"/>
    <property type="molecule type" value="Genomic_DNA"/>
</dbReference>
<evidence type="ECO:0000256" key="1">
    <source>
        <dbReference type="SAM" id="SignalP"/>
    </source>
</evidence>
<keyword evidence="3" id="KW-1185">Reference proteome</keyword>
<dbReference type="RefSeq" id="WP_092316910.1">
    <property type="nucleotide sequence ID" value="NZ_FOKY01000001.1"/>
</dbReference>
<organism evidence="2 3">
    <name type="scientific">Brevinema andersonii</name>
    <dbReference type="NCBI Taxonomy" id="34097"/>
    <lineage>
        <taxon>Bacteria</taxon>
        <taxon>Pseudomonadati</taxon>
        <taxon>Spirochaetota</taxon>
        <taxon>Spirochaetia</taxon>
        <taxon>Brevinematales</taxon>
        <taxon>Brevinemataceae</taxon>
        <taxon>Brevinema</taxon>
    </lineage>
</organism>
<feature type="chain" id="PRO_5015189939" evidence="1">
    <location>
        <begin position="21"/>
        <end position="270"/>
    </location>
</feature>
<evidence type="ECO:0000313" key="3">
    <source>
        <dbReference type="Proteomes" id="UP000240042"/>
    </source>
</evidence>
<protein>
    <submittedName>
        <fullName evidence="2">Uncharacterized protein</fullName>
    </submittedName>
</protein>
<proteinExistence type="predicted"/>
<gene>
    <name evidence="2" type="ORF">SAMN02745150_00036</name>
</gene>
<reference evidence="3" key="1">
    <citation type="submission" date="2016-10" db="EMBL/GenBank/DDBJ databases">
        <authorList>
            <person name="Varghese N."/>
            <person name="Submissions S."/>
        </authorList>
    </citation>
    <scope>NUCLEOTIDE SEQUENCE [LARGE SCALE GENOMIC DNA]</scope>
    <source>
        <strain evidence="3">ATCC 43811</strain>
    </source>
</reference>
<dbReference type="AlphaFoldDB" id="A0A1I1CYT6"/>